<dbReference type="EMBL" id="JAMSKV010000012">
    <property type="protein sequence ID" value="MCQ8279417.1"/>
    <property type="molecule type" value="Genomic_DNA"/>
</dbReference>
<organism evidence="1 2">
    <name type="scientific">Endosaccharibacter trunci</name>
    <dbReference type="NCBI Taxonomy" id="2812733"/>
    <lineage>
        <taxon>Bacteria</taxon>
        <taxon>Pseudomonadati</taxon>
        <taxon>Pseudomonadota</taxon>
        <taxon>Alphaproteobacteria</taxon>
        <taxon>Acetobacterales</taxon>
        <taxon>Acetobacteraceae</taxon>
        <taxon>Endosaccharibacter</taxon>
    </lineage>
</organism>
<accession>A0ABT1W948</accession>
<evidence type="ECO:0000313" key="1">
    <source>
        <dbReference type="EMBL" id="MCQ8279417.1"/>
    </source>
</evidence>
<keyword evidence="2" id="KW-1185">Reference proteome</keyword>
<dbReference type="Proteomes" id="UP001524587">
    <property type="component" value="Unassembled WGS sequence"/>
</dbReference>
<comment type="caution">
    <text evidence="1">The sequence shown here is derived from an EMBL/GenBank/DDBJ whole genome shotgun (WGS) entry which is preliminary data.</text>
</comment>
<sequence length="116" mass="12380">MTDGKAGTIVIVAYRPKPGCDAALVALAREHLPILRERGLATDRPEVLMRAADGTIVEVFEWAPGAIERAHADVAVQALWARYAAVCDYVPLNTLAETSELFAGFTPLPECSADSG</sequence>
<dbReference type="RefSeq" id="WP_422864902.1">
    <property type="nucleotide sequence ID" value="NZ_JAMSKV010000012.1"/>
</dbReference>
<gene>
    <name evidence="1" type="ORF">NFI95_13305</name>
</gene>
<reference evidence="1 2" key="1">
    <citation type="submission" date="2022-06" db="EMBL/GenBank/DDBJ databases">
        <title>Endosaccharibacter gen. nov., sp. nov., endophytic bacteria isolated from sugarcane.</title>
        <authorList>
            <person name="Pitiwittayakul N."/>
            <person name="Yukphan P."/>
            <person name="Charoenyingcharoen P."/>
            <person name="Tanasupawat S."/>
        </authorList>
    </citation>
    <scope>NUCLEOTIDE SEQUENCE [LARGE SCALE GENOMIC DNA]</scope>
    <source>
        <strain evidence="1 2">KSS8</strain>
    </source>
</reference>
<proteinExistence type="predicted"/>
<name>A0ABT1W948_9PROT</name>
<evidence type="ECO:0000313" key="2">
    <source>
        <dbReference type="Proteomes" id="UP001524587"/>
    </source>
</evidence>
<protein>
    <submittedName>
        <fullName evidence="1">Uncharacterized protein</fullName>
    </submittedName>
</protein>